<dbReference type="Proteomes" id="UP000814140">
    <property type="component" value="Unassembled WGS sequence"/>
</dbReference>
<name>A0ACB8TIM8_9AGAM</name>
<comment type="caution">
    <text evidence="1">The sequence shown here is derived from an EMBL/GenBank/DDBJ whole genome shotgun (WGS) entry which is preliminary data.</text>
</comment>
<proteinExistence type="predicted"/>
<reference evidence="1" key="1">
    <citation type="submission" date="2021-03" db="EMBL/GenBank/DDBJ databases">
        <authorList>
            <consortium name="DOE Joint Genome Institute"/>
            <person name="Ahrendt S."/>
            <person name="Looney B.P."/>
            <person name="Miyauchi S."/>
            <person name="Morin E."/>
            <person name="Drula E."/>
            <person name="Courty P.E."/>
            <person name="Chicoki N."/>
            <person name="Fauchery L."/>
            <person name="Kohler A."/>
            <person name="Kuo A."/>
            <person name="Labutti K."/>
            <person name="Pangilinan J."/>
            <person name="Lipzen A."/>
            <person name="Riley R."/>
            <person name="Andreopoulos W."/>
            <person name="He G."/>
            <person name="Johnson J."/>
            <person name="Barry K.W."/>
            <person name="Grigoriev I.V."/>
            <person name="Nagy L."/>
            <person name="Hibbett D."/>
            <person name="Henrissat B."/>
            <person name="Matheny P.B."/>
            <person name="Labbe J."/>
            <person name="Martin F."/>
        </authorList>
    </citation>
    <scope>NUCLEOTIDE SEQUENCE</scope>
    <source>
        <strain evidence="1">HHB10654</strain>
    </source>
</reference>
<protein>
    <submittedName>
        <fullName evidence="1">Uncharacterized protein</fullName>
    </submittedName>
</protein>
<reference evidence="1" key="2">
    <citation type="journal article" date="2022" name="New Phytol.">
        <title>Evolutionary transition to the ectomycorrhizal habit in the genomes of a hyperdiverse lineage of mushroom-forming fungi.</title>
        <authorList>
            <person name="Looney B."/>
            <person name="Miyauchi S."/>
            <person name="Morin E."/>
            <person name="Drula E."/>
            <person name="Courty P.E."/>
            <person name="Kohler A."/>
            <person name="Kuo A."/>
            <person name="LaButti K."/>
            <person name="Pangilinan J."/>
            <person name="Lipzen A."/>
            <person name="Riley R."/>
            <person name="Andreopoulos W."/>
            <person name="He G."/>
            <person name="Johnson J."/>
            <person name="Nolan M."/>
            <person name="Tritt A."/>
            <person name="Barry K.W."/>
            <person name="Grigoriev I.V."/>
            <person name="Nagy L.G."/>
            <person name="Hibbett D."/>
            <person name="Henrissat B."/>
            <person name="Matheny P.B."/>
            <person name="Labbe J."/>
            <person name="Martin F.M."/>
        </authorList>
    </citation>
    <scope>NUCLEOTIDE SEQUENCE</scope>
    <source>
        <strain evidence="1">HHB10654</strain>
    </source>
</reference>
<evidence type="ECO:0000313" key="2">
    <source>
        <dbReference type="Proteomes" id="UP000814140"/>
    </source>
</evidence>
<sequence>MSLPPLPPIEGEMMLEIFTHRDLSFGQNEEFGDSERLSVIGQRVLAMVVSVVLFEKRPMLSASDLKMIVPGSTALDDWVTQYGLRKKVRCAPDKREDLNGPEETELLFTAYVGGVYLQRGWLAVAAWIGKLVDPESDGPSSPKSEPMPDVSSSGSTTAFSQNLAPPPPPLQPPPPLPEASKSPAFLAMFNQMCAQRRIGVEWPAVASGPSHSPSWTVECVVDGISRGRGAGKNKQLAKEDAAKQAYYAMGWCDKLNVLSGNVPE</sequence>
<accession>A0ACB8TIM8</accession>
<evidence type="ECO:0000313" key="1">
    <source>
        <dbReference type="EMBL" id="KAI0068287.1"/>
    </source>
</evidence>
<gene>
    <name evidence="1" type="ORF">BV25DRAFT_1867295</name>
</gene>
<dbReference type="EMBL" id="MU277188">
    <property type="protein sequence ID" value="KAI0068287.1"/>
    <property type="molecule type" value="Genomic_DNA"/>
</dbReference>
<organism evidence="1 2">
    <name type="scientific">Artomyces pyxidatus</name>
    <dbReference type="NCBI Taxonomy" id="48021"/>
    <lineage>
        <taxon>Eukaryota</taxon>
        <taxon>Fungi</taxon>
        <taxon>Dikarya</taxon>
        <taxon>Basidiomycota</taxon>
        <taxon>Agaricomycotina</taxon>
        <taxon>Agaricomycetes</taxon>
        <taxon>Russulales</taxon>
        <taxon>Auriscalpiaceae</taxon>
        <taxon>Artomyces</taxon>
    </lineage>
</organism>
<keyword evidence="2" id="KW-1185">Reference proteome</keyword>